<dbReference type="EMBL" id="LHUR01000016">
    <property type="protein sequence ID" value="KOA20343.1"/>
    <property type="molecule type" value="Genomic_DNA"/>
</dbReference>
<dbReference type="STRING" id="36844.SAMN04488501_12528"/>
<sequence>MAVSKTGRRKVKIWFVLLIIIGVAVLGTAIALLADAPGRQELQTLAIGNIDFTKLQDGTYVGEYNGAKGDSRNATVEVIISGGKITEINILKGAIDSDGNPAELIDGMTIGDLFKRVIESKALQVDAISGATLTSKAHLKALENALIQAQKQ</sequence>
<dbReference type="Gene3D" id="3.90.1010.20">
    <property type="match status" value="1"/>
</dbReference>
<proteinExistence type="predicted"/>
<accession>A0A0L6ZC28</accession>
<protein>
    <submittedName>
        <fullName evidence="3">FMN-binding domain protein</fullName>
    </submittedName>
</protein>
<dbReference type="SMART" id="SM00900">
    <property type="entry name" value="FMN_bind"/>
    <property type="match status" value="1"/>
</dbReference>
<dbReference type="PATRIC" id="fig|1121318.3.peg.1268"/>
<reference evidence="4" key="1">
    <citation type="submission" date="2015-08" db="EMBL/GenBank/DDBJ databases">
        <title>Genome sequence of the strict anaerobe Clostridium homopropionicum LuHBu1 (DSM 5847T).</title>
        <authorList>
            <person name="Poehlein A."/>
            <person name="Beck M."/>
            <person name="Schiel-Bengelsdorf B."/>
            <person name="Bengelsdorf F.R."/>
            <person name="Daniel R."/>
            <person name="Duerre P."/>
        </authorList>
    </citation>
    <scope>NUCLEOTIDE SEQUENCE [LARGE SCALE GENOMIC DNA]</scope>
    <source>
        <strain evidence="4">DSM 5847</strain>
    </source>
</reference>
<dbReference type="InterPro" id="IPR007329">
    <property type="entry name" value="FMN-bd"/>
</dbReference>
<evidence type="ECO:0000313" key="4">
    <source>
        <dbReference type="Proteomes" id="UP000037043"/>
    </source>
</evidence>
<gene>
    <name evidence="3" type="ORF">CLHOM_12550</name>
</gene>
<keyword evidence="4" id="KW-1185">Reference proteome</keyword>
<name>A0A0L6ZC28_9CLOT</name>
<dbReference type="RefSeq" id="WP_052220833.1">
    <property type="nucleotide sequence ID" value="NZ_LHUR01000016.1"/>
</dbReference>
<dbReference type="GO" id="GO:0016020">
    <property type="term" value="C:membrane"/>
    <property type="evidence" value="ECO:0007669"/>
    <property type="project" value="InterPro"/>
</dbReference>
<keyword evidence="1" id="KW-1133">Transmembrane helix</keyword>
<dbReference type="AlphaFoldDB" id="A0A0L6ZC28"/>
<feature type="domain" description="FMN-binding" evidence="2">
    <location>
        <begin position="66"/>
        <end position="149"/>
    </location>
</feature>
<dbReference type="Pfam" id="PF04205">
    <property type="entry name" value="FMN_bind"/>
    <property type="match status" value="1"/>
</dbReference>
<keyword evidence="1" id="KW-0812">Transmembrane</keyword>
<evidence type="ECO:0000313" key="3">
    <source>
        <dbReference type="EMBL" id="KOA20343.1"/>
    </source>
</evidence>
<dbReference type="GO" id="GO:0010181">
    <property type="term" value="F:FMN binding"/>
    <property type="evidence" value="ECO:0007669"/>
    <property type="project" value="InterPro"/>
</dbReference>
<keyword evidence="1" id="KW-0472">Membrane</keyword>
<organism evidence="3 4">
    <name type="scientific">Clostridium homopropionicum DSM 5847</name>
    <dbReference type="NCBI Taxonomy" id="1121318"/>
    <lineage>
        <taxon>Bacteria</taxon>
        <taxon>Bacillati</taxon>
        <taxon>Bacillota</taxon>
        <taxon>Clostridia</taxon>
        <taxon>Eubacteriales</taxon>
        <taxon>Clostridiaceae</taxon>
        <taxon>Clostridium</taxon>
    </lineage>
</organism>
<dbReference type="Proteomes" id="UP000037043">
    <property type="component" value="Unassembled WGS sequence"/>
</dbReference>
<evidence type="ECO:0000259" key="2">
    <source>
        <dbReference type="SMART" id="SM00900"/>
    </source>
</evidence>
<comment type="caution">
    <text evidence="3">The sequence shown here is derived from an EMBL/GenBank/DDBJ whole genome shotgun (WGS) entry which is preliminary data.</text>
</comment>
<feature type="transmembrane region" description="Helical" evidence="1">
    <location>
        <begin position="12"/>
        <end position="34"/>
    </location>
</feature>
<evidence type="ECO:0000256" key="1">
    <source>
        <dbReference type="SAM" id="Phobius"/>
    </source>
</evidence>